<dbReference type="GO" id="GO:1901135">
    <property type="term" value="P:carbohydrate derivative metabolic process"/>
    <property type="evidence" value="ECO:0007669"/>
    <property type="project" value="InterPro"/>
</dbReference>
<reference evidence="1" key="2">
    <citation type="submission" date="2021-04" db="EMBL/GenBank/DDBJ databases">
        <authorList>
            <person name="Gilroy R."/>
        </authorList>
    </citation>
    <scope>NUCLEOTIDE SEQUENCE</scope>
    <source>
        <strain evidence="1">378</strain>
    </source>
</reference>
<organism evidence="1 2">
    <name type="scientific">Candidatus Anaerobiospirillum pullicola</name>
    <dbReference type="NCBI Taxonomy" id="2838451"/>
    <lineage>
        <taxon>Bacteria</taxon>
        <taxon>Pseudomonadati</taxon>
        <taxon>Pseudomonadota</taxon>
        <taxon>Gammaproteobacteria</taxon>
        <taxon>Aeromonadales</taxon>
        <taxon>Succinivibrionaceae</taxon>
        <taxon>Anaerobiospirillum</taxon>
    </lineage>
</organism>
<sequence length="96" mass="10865">MAVSSPFFWLCSCFSRAIRAKSILFTSYLNSPIARQADVVLIGVCPEIKNNTEASFSRLIYMAIGDALYTRLTLLRAEQYQRNLQDLREALAILKS</sequence>
<dbReference type="InterPro" id="IPR046348">
    <property type="entry name" value="SIS_dom_sf"/>
</dbReference>
<dbReference type="EMBL" id="JAHLFE010000210">
    <property type="protein sequence ID" value="MBU3845229.1"/>
    <property type="molecule type" value="Genomic_DNA"/>
</dbReference>
<dbReference type="AlphaFoldDB" id="A0A948THY2"/>
<gene>
    <name evidence="1" type="ORF">H9847_10285</name>
</gene>
<reference evidence="1" key="1">
    <citation type="journal article" date="2021" name="PeerJ">
        <title>Extensive microbial diversity within the chicken gut microbiome revealed by metagenomics and culture.</title>
        <authorList>
            <person name="Gilroy R."/>
            <person name="Ravi A."/>
            <person name="Getino M."/>
            <person name="Pursley I."/>
            <person name="Horton D.L."/>
            <person name="Alikhan N.F."/>
            <person name="Baker D."/>
            <person name="Gharbi K."/>
            <person name="Hall N."/>
            <person name="Watson M."/>
            <person name="Adriaenssens E.M."/>
            <person name="Foster-Nyarko E."/>
            <person name="Jarju S."/>
            <person name="Secka A."/>
            <person name="Antonio M."/>
            <person name="Oren A."/>
            <person name="Chaudhuri R.R."/>
            <person name="La Ragione R."/>
            <person name="Hildebrand F."/>
            <person name="Pallen M.J."/>
        </authorList>
    </citation>
    <scope>NUCLEOTIDE SEQUENCE</scope>
    <source>
        <strain evidence="1">378</strain>
    </source>
</reference>
<protein>
    <submittedName>
        <fullName evidence="1">Uncharacterized protein</fullName>
    </submittedName>
</protein>
<dbReference type="SUPFAM" id="SSF53697">
    <property type="entry name" value="SIS domain"/>
    <property type="match status" value="1"/>
</dbReference>
<proteinExistence type="predicted"/>
<comment type="caution">
    <text evidence="1">The sequence shown here is derived from an EMBL/GenBank/DDBJ whole genome shotgun (WGS) entry which is preliminary data.</text>
</comment>
<evidence type="ECO:0000313" key="1">
    <source>
        <dbReference type="EMBL" id="MBU3845229.1"/>
    </source>
</evidence>
<dbReference type="Gene3D" id="3.40.50.10490">
    <property type="entry name" value="Glucose-6-phosphate isomerase like protein, domain 1"/>
    <property type="match status" value="1"/>
</dbReference>
<accession>A0A948THY2</accession>
<evidence type="ECO:0000313" key="2">
    <source>
        <dbReference type="Proteomes" id="UP000733611"/>
    </source>
</evidence>
<dbReference type="Proteomes" id="UP000733611">
    <property type="component" value="Unassembled WGS sequence"/>
</dbReference>
<dbReference type="GO" id="GO:0097367">
    <property type="term" value="F:carbohydrate derivative binding"/>
    <property type="evidence" value="ECO:0007669"/>
    <property type="project" value="InterPro"/>
</dbReference>
<name>A0A948THY2_9GAMM</name>